<reference evidence="5" key="1">
    <citation type="submission" date="2021-04" db="EMBL/GenBank/DDBJ databases">
        <title>The complete genome sequence of Caulobacter sp. S6.</title>
        <authorList>
            <person name="Tang Y."/>
            <person name="Ouyang W."/>
            <person name="Liu Q."/>
            <person name="Huang B."/>
            <person name="Guo Z."/>
            <person name="Lei P."/>
        </authorList>
    </citation>
    <scope>NUCLEOTIDE SEQUENCE</scope>
    <source>
        <strain evidence="5">S6</strain>
    </source>
</reference>
<dbReference type="EMBL" id="CP073078">
    <property type="protein sequence ID" value="QUD90133.1"/>
    <property type="molecule type" value="Genomic_DNA"/>
</dbReference>
<dbReference type="Proteomes" id="UP000676409">
    <property type="component" value="Chromosome"/>
</dbReference>
<dbReference type="InterPro" id="IPR029055">
    <property type="entry name" value="Ntn_hydrolases_N"/>
</dbReference>
<dbReference type="InterPro" id="IPR051786">
    <property type="entry name" value="ASN_synthetase/amidase"/>
</dbReference>
<dbReference type="RefSeq" id="WP_211940184.1">
    <property type="nucleotide sequence ID" value="NZ_CP073078.1"/>
</dbReference>
<sequence length="596" mass="63402">MARGYFAILPAAGAPSSACEKIVNAAQRSLDLRLCFEHARLVVLAAGDEPATPIDAASGMVLGEFFQRGTNATLDGGRIDSGAVVSGGLDLLTAIWGGYVAFLLDQRRGVIHVLRDPSGAQPCYRSRIGDAEIVYSDLVYPLALGLIAPRPDPGAIAHHLSFPDLRTSITGLVGVEELLAGCRVSFGPRGGVVRGCGWTPWRFADRESQLTDRAAAVARVRQITRDCVTTWGRRSRSILLELSGGLDSSIVAACLAEQAPSLTCATLTATALGPDEQRYAAAVARGLGAPLELAQLDPAAIDPVRGPGTVTARPWPAHLTWAIDAALQPIAATVRPDAFFSGGGGDNAFCYLPNAAPAADALLACGFGATFVAAILDLAELHGATVWRAAGLAVKKALRRPTGWRKDGLFLCRAALPDEPAPHPWLDAPTNALPGKLHHVMALMSIQTVQDRKARAALAPVRFPLLSQPLMEACLTVPSWMWIAGGRNRSVAREAFADDLPPLIVNRRTKGDFAGICRALFETHREAFKELLLGGWLDAEGILDRPQVEGFLGQDGPLRSEAFYRLLEIAAVEAWARSWLETPARPGSRRSQASAA</sequence>
<dbReference type="GO" id="GO:0005829">
    <property type="term" value="C:cytosol"/>
    <property type="evidence" value="ECO:0007669"/>
    <property type="project" value="TreeGrafter"/>
</dbReference>
<evidence type="ECO:0000313" key="6">
    <source>
        <dbReference type="Proteomes" id="UP000676409"/>
    </source>
</evidence>
<comment type="pathway">
    <text evidence="1">Amino-acid biosynthesis; L-asparagine biosynthesis; L-asparagine from L-aspartate (L-Gln route): step 1/1.</text>
</comment>
<protein>
    <recommendedName>
        <fullName evidence="2">asparagine synthase (glutamine-hydrolyzing)</fullName>
        <ecNumber evidence="2">6.3.5.4</ecNumber>
    </recommendedName>
</protein>
<dbReference type="GO" id="GO:0004066">
    <property type="term" value="F:asparagine synthase (glutamine-hydrolyzing) activity"/>
    <property type="evidence" value="ECO:0007669"/>
    <property type="project" value="UniProtKB-EC"/>
</dbReference>
<keyword evidence="6" id="KW-1185">Reference proteome</keyword>
<dbReference type="SUPFAM" id="SSF56235">
    <property type="entry name" value="N-terminal nucleophile aminohydrolases (Ntn hydrolases)"/>
    <property type="match status" value="1"/>
</dbReference>
<comment type="catalytic activity">
    <reaction evidence="3">
        <text>L-aspartate + L-glutamine + ATP + H2O = L-asparagine + L-glutamate + AMP + diphosphate + H(+)</text>
        <dbReference type="Rhea" id="RHEA:12228"/>
        <dbReference type="ChEBI" id="CHEBI:15377"/>
        <dbReference type="ChEBI" id="CHEBI:15378"/>
        <dbReference type="ChEBI" id="CHEBI:29985"/>
        <dbReference type="ChEBI" id="CHEBI:29991"/>
        <dbReference type="ChEBI" id="CHEBI:30616"/>
        <dbReference type="ChEBI" id="CHEBI:33019"/>
        <dbReference type="ChEBI" id="CHEBI:58048"/>
        <dbReference type="ChEBI" id="CHEBI:58359"/>
        <dbReference type="ChEBI" id="CHEBI:456215"/>
        <dbReference type="EC" id="6.3.5.4"/>
    </reaction>
</comment>
<dbReference type="Pfam" id="PF00733">
    <property type="entry name" value="Asn_synthase"/>
    <property type="match status" value="1"/>
</dbReference>
<dbReference type="KEGG" id="caul:KCG34_09830"/>
<dbReference type="Gene3D" id="3.40.50.620">
    <property type="entry name" value="HUPs"/>
    <property type="match status" value="1"/>
</dbReference>
<evidence type="ECO:0000256" key="1">
    <source>
        <dbReference type="ARBA" id="ARBA00005187"/>
    </source>
</evidence>
<evidence type="ECO:0000256" key="2">
    <source>
        <dbReference type="ARBA" id="ARBA00012737"/>
    </source>
</evidence>
<dbReference type="GO" id="GO:0006529">
    <property type="term" value="P:asparagine biosynthetic process"/>
    <property type="evidence" value="ECO:0007669"/>
    <property type="project" value="InterPro"/>
</dbReference>
<feature type="domain" description="Asparagine synthetase" evidence="4">
    <location>
        <begin position="220"/>
        <end position="577"/>
    </location>
</feature>
<organism evidence="5 6">
    <name type="scientific">Phenylobacterium montanum</name>
    <dbReference type="NCBI Taxonomy" id="2823693"/>
    <lineage>
        <taxon>Bacteria</taxon>
        <taxon>Pseudomonadati</taxon>
        <taxon>Pseudomonadota</taxon>
        <taxon>Alphaproteobacteria</taxon>
        <taxon>Caulobacterales</taxon>
        <taxon>Caulobacteraceae</taxon>
        <taxon>Phenylobacterium</taxon>
    </lineage>
</organism>
<proteinExistence type="predicted"/>
<gene>
    <name evidence="5" type="ORF">KCG34_09830</name>
</gene>
<dbReference type="PANTHER" id="PTHR43284">
    <property type="entry name" value="ASPARAGINE SYNTHETASE (GLUTAMINE-HYDROLYZING)"/>
    <property type="match status" value="1"/>
</dbReference>
<dbReference type="SUPFAM" id="SSF52402">
    <property type="entry name" value="Adenine nucleotide alpha hydrolases-like"/>
    <property type="match status" value="1"/>
</dbReference>
<evidence type="ECO:0000259" key="4">
    <source>
        <dbReference type="Pfam" id="PF00733"/>
    </source>
</evidence>
<dbReference type="EC" id="6.3.5.4" evidence="2"/>
<accession>A0A975G2W0</accession>
<evidence type="ECO:0000256" key="3">
    <source>
        <dbReference type="ARBA" id="ARBA00048741"/>
    </source>
</evidence>
<dbReference type="InterPro" id="IPR014729">
    <property type="entry name" value="Rossmann-like_a/b/a_fold"/>
</dbReference>
<name>A0A975G2W0_9CAUL</name>
<dbReference type="AlphaFoldDB" id="A0A975G2W0"/>
<dbReference type="PANTHER" id="PTHR43284:SF1">
    <property type="entry name" value="ASPARAGINE SYNTHETASE"/>
    <property type="match status" value="1"/>
</dbReference>
<dbReference type="InterPro" id="IPR001962">
    <property type="entry name" value="Asn_synthase"/>
</dbReference>
<evidence type="ECO:0000313" key="5">
    <source>
        <dbReference type="EMBL" id="QUD90133.1"/>
    </source>
</evidence>